<organism evidence="6 7">
    <name type="scientific">Nepenthes gracilis</name>
    <name type="common">Slender pitcher plant</name>
    <dbReference type="NCBI Taxonomy" id="150966"/>
    <lineage>
        <taxon>Eukaryota</taxon>
        <taxon>Viridiplantae</taxon>
        <taxon>Streptophyta</taxon>
        <taxon>Embryophyta</taxon>
        <taxon>Tracheophyta</taxon>
        <taxon>Spermatophyta</taxon>
        <taxon>Magnoliopsida</taxon>
        <taxon>eudicotyledons</taxon>
        <taxon>Gunneridae</taxon>
        <taxon>Pentapetalae</taxon>
        <taxon>Caryophyllales</taxon>
        <taxon>Nepenthaceae</taxon>
        <taxon>Nepenthes</taxon>
    </lineage>
</organism>
<dbReference type="GO" id="GO:0080044">
    <property type="term" value="F:quercetin 7-O-glucosyltransferase activity"/>
    <property type="evidence" value="ECO:0007669"/>
    <property type="project" value="TreeGrafter"/>
</dbReference>
<dbReference type="Gene3D" id="3.40.50.2000">
    <property type="entry name" value="Glycogen Phosphorylase B"/>
    <property type="match status" value="2"/>
</dbReference>
<dbReference type="PANTHER" id="PTHR11926">
    <property type="entry name" value="GLUCOSYL/GLUCURONOSYL TRANSFERASES"/>
    <property type="match status" value="1"/>
</dbReference>
<evidence type="ECO:0000313" key="7">
    <source>
        <dbReference type="Proteomes" id="UP001279734"/>
    </source>
</evidence>
<accession>A0AAD3XW17</accession>
<dbReference type="Pfam" id="PF00201">
    <property type="entry name" value="UDPGT"/>
    <property type="match status" value="1"/>
</dbReference>
<protein>
    <recommendedName>
        <fullName evidence="5">Glycosyltransferase</fullName>
        <ecNumber evidence="5">2.4.1.-</ecNumber>
    </recommendedName>
</protein>
<sequence length="456" mass="50169">MEKKEYRGHVLAVPYPAQGHINPLLQFCKRLDSKGFKATLAISTFIANSNSFADPTATVHLETISDGFDDGGFAQAESITAYHSAFEAAGSKSLTHLVRKHADSDHPINCIVYDSFMPWALDVAKQQGTLAATFFTQAVALGCIYYRVNSGLLRLPISSPPVEIPGLPPLEIGDMPGYVSRPAEYPVYFEMILEQYSNVDEADFILVNSFYELEAEAVDSMQNLLPMLTIGPTIPSQYLDNRVDGDKTYGLSLLDQSAPATNWLATKPPGSVVYISFGSMASLHDLQTQELAWGLMASNSYFLWVTRSSEPESELPRDFVERTRDKGLFVNWCQQLEVLANEAVGCFVSHCGWNSILEALSLGVRVVAMPLWTDQTTNAKLVEDVWGVGVRVKADDEGLMGRDEIEACISRVMVGEEGRKMKANAKRWSDLAKKAVSEGGSSDKNIDEFVSKFASS</sequence>
<dbReference type="PANTHER" id="PTHR11926:SF1311">
    <property type="entry name" value="UDP-GLYCOSYLTRANSFERASE 74F2"/>
    <property type="match status" value="1"/>
</dbReference>
<dbReference type="AlphaFoldDB" id="A0AAD3XW17"/>
<proteinExistence type="inferred from homology"/>
<evidence type="ECO:0000256" key="2">
    <source>
        <dbReference type="ARBA" id="ARBA00022676"/>
    </source>
</evidence>
<evidence type="ECO:0000256" key="3">
    <source>
        <dbReference type="ARBA" id="ARBA00022679"/>
    </source>
</evidence>
<evidence type="ECO:0000256" key="4">
    <source>
        <dbReference type="RuleBase" id="RU003718"/>
    </source>
</evidence>
<keyword evidence="2 4" id="KW-0328">Glycosyltransferase</keyword>
<dbReference type="CDD" id="cd03784">
    <property type="entry name" value="GT1_Gtf-like"/>
    <property type="match status" value="1"/>
</dbReference>
<name>A0AAD3XW17_NEPGR</name>
<dbReference type="EMBL" id="BSYO01000019">
    <property type="protein sequence ID" value="GMH18271.1"/>
    <property type="molecule type" value="Genomic_DNA"/>
</dbReference>
<comment type="similarity">
    <text evidence="1 4">Belongs to the UDP-glycosyltransferase family.</text>
</comment>
<dbReference type="FunFam" id="3.40.50.2000:FF:000019">
    <property type="entry name" value="Glycosyltransferase"/>
    <property type="match status" value="1"/>
</dbReference>
<dbReference type="PROSITE" id="PS00375">
    <property type="entry name" value="UDPGT"/>
    <property type="match status" value="1"/>
</dbReference>
<evidence type="ECO:0000256" key="5">
    <source>
        <dbReference type="RuleBase" id="RU362057"/>
    </source>
</evidence>
<dbReference type="FunFam" id="3.40.50.2000:FF:000057">
    <property type="entry name" value="Glycosyltransferase"/>
    <property type="match status" value="1"/>
</dbReference>
<dbReference type="EC" id="2.4.1.-" evidence="5"/>
<dbReference type="InterPro" id="IPR035595">
    <property type="entry name" value="UDP_glycos_trans_CS"/>
</dbReference>
<evidence type="ECO:0000313" key="6">
    <source>
        <dbReference type="EMBL" id="GMH18271.1"/>
    </source>
</evidence>
<keyword evidence="7" id="KW-1185">Reference proteome</keyword>
<reference evidence="6" key="1">
    <citation type="submission" date="2023-05" db="EMBL/GenBank/DDBJ databases">
        <title>Nepenthes gracilis genome sequencing.</title>
        <authorList>
            <person name="Fukushima K."/>
        </authorList>
    </citation>
    <scope>NUCLEOTIDE SEQUENCE</scope>
    <source>
        <strain evidence="6">SING2019-196</strain>
    </source>
</reference>
<dbReference type="InterPro" id="IPR002213">
    <property type="entry name" value="UDP_glucos_trans"/>
</dbReference>
<evidence type="ECO:0000256" key="1">
    <source>
        <dbReference type="ARBA" id="ARBA00009995"/>
    </source>
</evidence>
<dbReference type="Proteomes" id="UP001279734">
    <property type="component" value="Unassembled WGS sequence"/>
</dbReference>
<keyword evidence="3 4" id="KW-0808">Transferase</keyword>
<dbReference type="SUPFAM" id="SSF53756">
    <property type="entry name" value="UDP-Glycosyltransferase/glycogen phosphorylase"/>
    <property type="match status" value="1"/>
</dbReference>
<gene>
    <name evidence="6" type="ORF">Nepgr_020112</name>
</gene>
<dbReference type="GO" id="GO:0080043">
    <property type="term" value="F:quercetin 3-O-glucosyltransferase activity"/>
    <property type="evidence" value="ECO:0007669"/>
    <property type="project" value="TreeGrafter"/>
</dbReference>
<comment type="caution">
    <text evidence="6">The sequence shown here is derived from an EMBL/GenBank/DDBJ whole genome shotgun (WGS) entry which is preliminary data.</text>
</comment>